<feature type="repeat" description="TPR" evidence="3">
    <location>
        <begin position="77"/>
        <end position="110"/>
    </location>
</feature>
<protein>
    <recommendedName>
        <fullName evidence="7">Tetratricopeptide repeat protein</fullName>
    </recommendedName>
</protein>
<dbReference type="Pfam" id="PF07719">
    <property type="entry name" value="TPR_2"/>
    <property type="match status" value="1"/>
</dbReference>
<dbReference type="RefSeq" id="WP_189046185.1">
    <property type="nucleotide sequence ID" value="NZ_BMJQ01000006.1"/>
</dbReference>
<evidence type="ECO:0000313" key="6">
    <source>
        <dbReference type="Proteomes" id="UP000646365"/>
    </source>
</evidence>
<dbReference type="Pfam" id="PF13432">
    <property type="entry name" value="TPR_16"/>
    <property type="match status" value="3"/>
</dbReference>
<keyword evidence="6" id="KW-1185">Reference proteome</keyword>
<dbReference type="Gene3D" id="1.25.40.10">
    <property type="entry name" value="Tetratricopeptide repeat domain"/>
    <property type="match status" value="3"/>
</dbReference>
<gene>
    <name evidence="5" type="ORF">GCM10011611_25160</name>
</gene>
<accession>A0A8J3E3F8</accession>
<dbReference type="AlphaFoldDB" id="A0A8J3E3F8"/>
<feature type="region of interest" description="Disordered" evidence="4">
    <location>
        <begin position="582"/>
        <end position="616"/>
    </location>
</feature>
<dbReference type="PROSITE" id="PS50005">
    <property type="entry name" value="TPR"/>
    <property type="match status" value="4"/>
</dbReference>
<dbReference type="PANTHER" id="PTHR12558">
    <property type="entry name" value="CELL DIVISION CYCLE 16,23,27"/>
    <property type="match status" value="1"/>
</dbReference>
<feature type="repeat" description="TPR" evidence="3">
    <location>
        <begin position="544"/>
        <end position="577"/>
    </location>
</feature>
<reference evidence="5" key="1">
    <citation type="journal article" date="2014" name="Int. J. Syst. Evol. Microbiol.">
        <title>Complete genome sequence of Corynebacterium casei LMG S-19264T (=DSM 44701T), isolated from a smear-ripened cheese.</title>
        <authorList>
            <consortium name="US DOE Joint Genome Institute (JGI-PGF)"/>
            <person name="Walter F."/>
            <person name="Albersmeier A."/>
            <person name="Kalinowski J."/>
            <person name="Ruckert C."/>
        </authorList>
    </citation>
    <scope>NUCLEOTIDE SEQUENCE</scope>
    <source>
        <strain evidence="5">CGMCC 1.15725</strain>
    </source>
</reference>
<sequence length="616" mass="65676">MEAIGGRRERALPGTAGRPKWPTRLKGAVALTALLALGACAEITPSSGVFSGSAGLADSGGDVGQIRTDSHPELPSAHAAYLIGLVAQDQHDFADALAFYQAALAQDPSNGEIAGHLFVLAIVNGNFDIASKLAGPLQQANPLAPLVNLTAVIEDVRDGRLDEARAAANRLPRQDVYRVTGALARAWLAQAGPAGAEPALKELESVRGFGEIASLHRALILDQAGNRDQAEAAYRAALDEGAPVRVVQLVANFLERTGKPDEAAALYPRYLGATEAELGLPASGGAVLPPLVPDVASGLAEALFDVSNLMNGAGAFNLALLNARFALELKPGFPEARIVLAQAFEGVKRPDLAREVYASIDPATTLGWTARLRIAALKQQAGDGEGARTDLKALAEQHPDRPEPLVELGNSLSADKQYPAAIDAYNQAFARIKDPDTAGWWGLYYTRGTAYERARNWPKAESDLRKALALQPNQPSVMNYLGYSMVDRGDRLSEALQLIKGAVTLRPDDGYIVDSLGWAYYRMGDYKNAETTLEHAVELKPADPEINAHLGDAYWQGGRRDEARLQWHRALGLNPEPDLARAIEAKLDKPPAHIPPPQTRPAKRTTEAAPAGHGGS</sequence>
<dbReference type="Pfam" id="PF14559">
    <property type="entry name" value="TPR_19"/>
    <property type="match status" value="1"/>
</dbReference>
<dbReference type="PANTHER" id="PTHR12558:SF13">
    <property type="entry name" value="CELL DIVISION CYCLE PROTEIN 27 HOMOLOG"/>
    <property type="match status" value="1"/>
</dbReference>
<evidence type="ECO:0000256" key="3">
    <source>
        <dbReference type="PROSITE-ProRule" id="PRU00339"/>
    </source>
</evidence>
<feature type="repeat" description="TPR" evidence="3">
    <location>
        <begin position="441"/>
        <end position="474"/>
    </location>
</feature>
<dbReference type="InterPro" id="IPR013105">
    <property type="entry name" value="TPR_2"/>
</dbReference>
<feature type="repeat" description="TPR" evidence="3">
    <location>
        <begin position="510"/>
        <end position="543"/>
    </location>
</feature>
<evidence type="ECO:0000313" key="5">
    <source>
        <dbReference type="EMBL" id="GGF18253.1"/>
    </source>
</evidence>
<feature type="compositionally biased region" description="Basic and acidic residues" evidence="4">
    <location>
        <begin position="582"/>
        <end position="591"/>
    </location>
</feature>
<evidence type="ECO:0008006" key="7">
    <source>
        <dbReference type="Google" id="ProtNLM"/>
    </source>
</evidence>
<evidence type="ECO:0000256" key="4">
    <source>
        <dbReference type="SAM" id="MobiDB-lite"/>
    </source>
</evidence>
<evidence type="ECO:0000256" key="1">
    <source>
        <dbReference type="ARBA" id="ARBA00022737"/>
    </source>
</evidence>
<dbReference type="Proteomes" id="UP000646365">
    <property type="component" value="Unassembled WGS sequence"/>
</dbReference>
<dbReference type="SUPFAM" id="SSF48452">
    <property type="entry name" value="TPR-like"/>
    <property type="match status" value="3"/>
</dbReference>
<dbReference type="InterPro" id="IPR019734">
    <property type="entry name" value="TPR_rpt"/>
</dbReference>
<evidence type="ECO:0000256" key="2">
    <source>
        <dbReference type="ARBA" id="ARBA00022803"/>
    </source>
</evidence>
<proteinExistence type="predicted"/>
<organism evidence="5 6">
    <name type="scientific">Aliidongia dinghuensis</name>
    <dbReference type="NCBI Taxonomy" id="1867774"/>
    <lineage>
        <taxon>Bacteria</taxon>
        <taxon>Pseudomonadati</taxon>
        <taxon>Pseudomonadota</taxon>
        <taxon>Alphaproteobacteria</taxon>
        <taxon>Rhodospirillales</taxon>
        <taxon>Dongiaceae</taxon>
        <taxon>Aliidongia</taxon>
    </lineage>
</organism>
<comment type="caution">
    <text evidence="5">The sequence shown here is derived from an EMBL/GenBank/DDBJ whole genome shotgun (WGS) entry which is preliminary data.</text>
</comment>
<reference evidence="5" key="2">
    <citation type="submission" date="2020-09" db="EMBL/GenBank/DDBJ databases">
        <authorList>
            <person name="Sun Q."/>
            <person name="Zhou Y."/>
        </authorList>
    </citation>
    <scope>NUCLEOTIDE SEQUENCE</scope>
    <source>
        <strain evidence="5">CGMCC 1.15725</strain>
    </source>
</reference>
<name>A0A8J3E3F8_9PROT</name>
<keyword evidence="2 3" id="KW-0802">TPR repeat</keyword>
<dbReference type="SMART" id="SM00028">
    <property type="entry name" value="TPR"/>
    <property type="match status" value="7"/>
</dbReference>
<dbReference type="InterPro" id="IPR011990">
    <property type="entry name" value="TPR-like_helical_dom_sf"/>
</dbReference>
<dbReference type="EMBL" id="BMJQ01000006">
    <property type="protein sequence ID" value="GGF18253.1"/>
    <property type="molecule type" value="Genomic_DNA"/>
</dbReference>
<keyword evidence="1" id="KW-0677">Repeat</keyword>